<accession>A0A7J0H8G6</accession>
<dbReference type="Proteomes" id="UP000585474">
    <property type="component" value="Unassembled WGS sequence"/>
</dbReference>
<feature type="region of interest" description="Disordered" evidence="2">
    <location>
        <begin position="583"/>
        <end position="605"/>
    </location>
</feature>
<evidence type="ECO:0000256" key="2">
    <source>
        <dbReference type="SAM" id="MobiDB-lite"/>
    </source>
</evidence>
<keyword evidence="1" id="KW-0808">Transferase</keyword>
<feature type="compositionally biased region" description="Polar residues" evidence="2">
    <location>
        <begin position="431"/>
        <end position="440"/>
    </location>
</feature>
<keyword evidence="4" id="KW-1185">Reference proteome</keyword>
<evidence type="ECO:0000313" key="3">
    <source>
        <dbReference type="EMBL" id="GFZ19397.1"/>
    </source>
</evidence>
<comment type="caution">
    <text evidence="3">The sequence shown here is derived from an EMBL/GenBank/DDBJ whole genome shotgun (WGS) entry which is preliminary data.</text>
</comment>
<dbReference type="GO" id="GO:0016740">
    <property type="term" value="F:transferase activity"/>
    <property type="evidence" value="ECO:0007669"/>
    <property type="project" value="UniProtKB-KW"/>
</dbReference>
<dbReference type="OrthoDB" id="8068875at2759"/>
<evidence type="ECO:0000313" key="4">
    <source>
        <dbReference type="Proteomes" id="UP000585474"/>
    </source>
</evidence>
<feature type="region of interest" description="Disordered" evidence="2">
    <location>
        <begin position="656"/>
        <end position="683"/>
    </location>
</feature>
<feature type="region of interest" description="Disordered" evidence="2">
    <location>
        <begin position="753"/>
        <end position="804"/>
    </location>
</feature>
<dbReference type="AlphaFoldDB" id="A0A7J0H8G6"/>
<feature type="compositionally biased region" description="Polar residues" evidence="2">
    <location>
        <begin position="583"/>
        <end position="599"/>
    </location>
</feature>
<dbReference type="InterPro" id="IPR025527">
    <property type="entry name" value="HUWE1/Rev1_UBM"/>
</dbReference>
<proteinExistence type="predicted"/>
<evidence type="ECO:0000256" key="1">
    <source>
        <dbReference type="ARBA" id="ARBA00022679"/>
    </source>
</evidence>
<sequence>MPFDTFGHHKAFARAVAMSLGDSRSDTKEDVMNENNQNIEEETIQPPFVKDLLLTCSKLLQMKESLAFPIRNLMVIICSQNDGAVARAVALTNSLVKVASDLFLCWVPSSCDSENSLVPKWTSVLIDEDKQNKLLPTLGLSLKNISIQEQKGLIEIACHCITKQLASDTMHAVLQLCSTLTRTHSVVVRFLDAGDPQTLQQAMESEIRHSVAAQSRCQVEMLGERPYIVLLKDKCKEKEKIVEKDKAQTADGKAALGNINNSWKWAWGKERPLFLCLKRMAGWANDQELCASLANIVFILKLLTETSWKWYPALIDLLNDIVAARTPTGSYISAEASATFIDEEVMEEEEEEEEDGVILRLEEGINGINIIDHFKVLRRDHIFANKTLHVMPIEIFGSRRQRSTTSIYNLLGSTGNNITSSQHTLFVEPSSSLHTASLRQSGPEKHSDQDITSLEPQSKVEVNQLQESAAMMPENPAKNNGNIEEDYVPLPSSTVLDSSGNADIGPTTNKVMEVESLQSLNVEIGSSDGHDDGGERQENHSLEIDQVVQAGEQLANGDADSGPVDPAFLDLLPEKLHAEVLSAQQGQVAQPSNAESQNGGDIDPEFLAALPPDIREEVLLTSSHDMLANLTPALGAEANMLLERFANHYNRTLFGTYPRNRRDESSRRGEGASATHESENLDKARGKAVMIVEEDTIEGNNNKEGSFSIALLLNLLSQPLYLRSIAHLEQLLNLLEVIIDNVESKSGLSDVSGVSAAEQTSGPQISTSDAEIITGSHAISSGSDIGSPKPDDSSKPSASSENAG</sequence>
<name>A0A7J0H8G6_9ERIC</name>
<protein>
    <submittedName>
        <fullName evidence="3">Uncharacterized protein</fullName>
    </submittedName>
</protein>
<reference evidence="3 4" key="1">
    <citation type="submission" date="2019-07" db="EMBL/GenBank/DDBJ databases">
        <title>De Novo Assembly of kiwifruit Actinidia rufa.</title>
        <authorList>
            <person name="Sugita-Konishi S."/>
            <person name="Sato K."/>
            <person name="Mori E."/>
            <person name="Abe Y."/>
            <person name="Kisaki G."/>
            <person name="Hamano K."/>
            <person name="Suezawa K."/>
            <person name="Otani M."/>
            <person name="Fukuda T."/>
            <person name="Manabe T."/>
            <person name="Gomi K."/>
            <person name="Tabuchi M."/>
            <person name="Akimitsu K."/>
            <person name="Kataoka I."/>
        </authorList>
    </citation>
    <scope>NUCLEOTIDE SEQUENCE [LARGE SCALE GENOMIC DNA]</scope>
    <source>
        <strain evidence="4">cv. Fuchu</strain>
    </source>
</reference>
<organism evidence="3 4">
    <name type="scientific">Actinidia rufa</name>
    <dbReference type="NCBI Taxonomy" id="165716"/>
    <lineage>
        <taxon>Eukaryota</taxon>
        <taxon>Viridiplantae</taxon>
        <taxon>Streptophyta</taxon>
        <taxon>Embryophyta</taxon>
        <taxon>Tracheophyta</taxon>
        <taxon>Spermatophyta</taxon>
        <taxon>Magnoliopsida</taxon>
        <taxon>eudicotyledons</taxon>
        <taxon>Gunneridae</taxon>
        <taxon>Pentapetalae</taxon>
        <taxon>asterids</taxon>
        <taxon>Ericales</taxon>
        <taxon>Actinidiaceae</taxon>
        <taxon>Actinidia</taxon>
    </lineage>
</organism>
<feature type="compositionally biased region" description="Low complexity" evidence="2">
    <location>
        <begin position="779"/>
        <end position="788"/>
    </location>
</feature>
<dbReference type="EMBL" id="BJWL01000028">
    <property type="protein sequence ID" value="GFZ19397.1"/>
    <property type="molecule type" value="Genomic_DNA"/>
</dbReference>
<feature type="compositionally biased region" description="Basic and acidic residues" evidence="2">
    <location>
        <begin position="660"/>
        <end position="683"/>
    </location>
</feature>
<feature type="region of interest" description="Disordered" evidence="2">
    <location>
        <begin position="431"/>
        <end position="458"/>
    </location>
</feature>
<dbReference type="Pfam" id="PF14377">
    <property type="entry name" value="UBM"/>
    <property type="match status" value="2"/>
</dbReference>
<feature type="compositionally biased region" description="Polar residues" evidence="2">
    <location>
        <begin position="757"/>
        <end position="769"/>
    </location>
</feature>
<gene>
    <name evidence="3" type="ORF">Acr_28g0001020</name>
</gene>
<feature type="compositionally biased region" description="Low complexity" evidence="2">
    <location>
        <begin position="795"/>
        <end position="804"/>
    </location>
</feature>